<evidence type="ECO:0000313" key="1">
    <source>
        <dbReference type="Proteomes" id="UP000887565"/>
    </source>
</evidence>
<organism evidence="1 2">
    <name type="scientific">Romanomermis culicivorax</name>
    <name type="common">Nematode worm</name>
    <dbReference type="NCBI Taxonomy" id="13658"/>
    <lineage>
        <taxon>Eukaryota</taxon>
        <taxon>Metazoa</taxon>
        <taxon>Ecdysozoa</taxon>
        <taxon>Nematoda</taxon>
        <taxon>Enoplea</taxon>
        <taxon>Dorylaimia</taxon>
        <taxon>Mermithida</taxon>
        <taxon>Mermithoidea</taxon>
        <taxon>Mermithidae</taxon>
        <taxon>Romanomermis</taxon>
    </lineage>
</organism>
<sequence>MMGCVTCDLPTFCNTKTKKVGLNMGKIVGKKRNAQIDAGEHYQGGDVPGRVENVQAIMSDPNFVYDLEQSKSKDGAPLLVLGDMNTPSHLDYTDAARNLHCGWAYQWPVTLALLGAGANLTDAYRYLYPDPVAQPGNTWSTAQKFQDGWGGTIPEPQDRIDMVLYRSPVLRPVRADIYSGTELESEPIDTELACRKVRLGELPPSATGHSSSMLN</sequence>
<accession>A0A915I9P6</accession>
<reference evidence="2" key="1">
    <citation type="submission" date="2022-11" db="UniProtKB">
        <authorList>
            <consortium name="WormBaseParasite"/>
        </authorList>
    </citation>
    <scope>IDENTIFICATION</scope>
</reference>
<keyword evidence="1" id="KW-1185">Reference proteome</keyword>
<dbReference type="PANTHER" id="PTHR41349">
    <property type="match status" value="1"/>
</dbReference>
<dbReference type="SUPFAM" id="SSF56219">
    <property type="entry name" value="DNase I-like"/>
    <property type="match status" value="1"/>
</dbReference>
<evidence type="ECO:0000313" key="2">
    <source>
        <dbReference type="WBParaSite" id="nRc.2.0.1.t10592-RA"/>
    </source>
</evidence>
<name>A0A915I9P6_ROMCU</name>
<proteinExistence type="predicted"/>
<dbReference type="AlphaFoldDB" id="A0A915I9P6"/>
<dbReference type="InterPro" id="IPR036691">
    <property type="entry name" value="Endo/exonu/phosph_ase_sf"/>
</dbReference>
<dbReference type="WBParaSite" id="nRc.2.0.1.t10592-RA">
    <property type="protein sequence ID" value="nRc.2.0.1.t10592-RA"/>
    <property type="gene ID" value="nRc.2.0.1.g10592"/>
</dbReference>
<protein>
    <submittedName>
        <fullName evidence="2">Endonuclease/exonuclease/phosphatase domain-containing protein</fullName>
    </submittedName>
</protein>
<dbReference type="PANTHER" id="PTHR41349:SF1">
    <property type="entry name" value="PROTEIN CBG08683"/>
    <property type="match status" value="1"/>
</dbReference>
<dbReference type="Gene3D" id="3.60.10.10">
    <property type="entry name" value="Endonuclease/exonuclease/phosphatase"/>
    <property type="match status" value="1"/>
</dbReference>
<dbReference type="Proteomes" id="UP000887565">
    <property type="component" value="Unplaced"/>
</dbReference>